<reference evidence="2" key="1">
    <citation type="journal article" date="2013" name="Int. J. Syst. Evol. Microbiol.">
        <title>Polycladomyces abyssicola gen. nov., sp. nov., a thermophilic filamentous bacterium isolated from hemipelagic sediment.</title>
        <authorList>
            <person name="Tsubouchi T."/>
            <person name="Shimane Y."/>
            <person name="Mori K."/>
            <person name="Usui K."/>
            <person name="Hiraki T."/>
            <person name="Tame A."/>
            <person name="Uematsu K."/>
            <person name="Maruyama T."/>
            <person name="Hatada Y."/>
        </authorList>
    </citation>
    <scope>NUCLEOTIDE SEQUENCE</scope>
    <source>
        <strain evidence="2">JIR-001</strain>
    </source>
</reference>
<dbReference type="EMBL" id="AP024601">
    <property type="protein sequence ID" value="BCU81850.1"/>
    <property type="molecule type" value="Genomic_DNA"/>
</dbReference>
<feature type="signal peptide" evidence="1">
    <location>
        <begin position="1"/>
        <end position="21"/>
    </location>
</feature>
<name>A0A8D5UH67_9BACL</name>
<reference evidence="2" key="2">
    <citation type="journal article" date="2021" name="Microbiol. Resour. Announc.">
        <title>Complete Genome Sequence of Polycladomyces abyssicola JIR-001T, Isolated from Hemipelagic Sediment in Deep Seawater.</title>
        <authorList>
            <person name="Tsubouchi T."/>
            <person name="Kaneko Y."/>
        </authorList>
    </citation>
    <scope>NUCLEOTIDE SEQUENCE</scope>
    <source>
        <strain evidence="2">JIR-001</strain>
    </source>
</reference>
<sequence length="154" mass="17374">MKKIFFILTSCLMIVSFPIQMVYGNEKTGCKVLEQIFGTNAKAEKGVCKVEIPRNIPITYRGIKLSPETMELEFIATFEQITHGKTVVTGEFSLLESEVTPVLDTLRKGNLEISAIHNHWIYEKPRIIYLHFQGVGNMRNLAQTVKAAIQATQS</sequence>
<keyword evidence="3" id="KW-1185">Reference proteome</keyword>
<feature type="chain" id="PRO_5039307747" description="DUF1259 domain-containing protein" evidence="1">
    <location>
        <begin position="22"/>
        <end position="154"/>
    </location>
</feature>
<proteinExistence type="predicted"/>
<gene>
    <name evidence="2" type="ORF">JIR001_16330</name>
</gene>
<keyword evidence="1" id="KW-0732">Signal</keyword>
<dbReference type="Pfam" id="PF07485">
    <property type="entry name" value="DUF1529"/>
    <property type="match status" value="1"/>
</dbReference>
<protein>
    <recommendedName>
        <fullName evidence="4">DUF1259 domain-containing protein</fullName>
    </recommendedName>
</protein>
<organism evidence="2 3">
    <name type="scientific">Polycladomyces abyssicola</name>
    <dbReference type="NCBI Taxonomy" id="1125966"/>
    <lineage>
        <taxon>Bacteria</taxon>
        <taxon>Bacillati</taxon>
        <taxon>Bacillota</taxon>
        <taxon>Bacilli</taxon>
        <taxon>Bacillales</taxon>
        <taxon>Thermoactinomycetaceae</taxon>
        <taxon>Polycladomyces</taxon>
    </lineage>
</organism>
<dbReference type="InterPro" id="IPR011094">
    <property type="entry name" value="Uncharacterised_LppY/LpqO"/>
</dbReference>
<dbReference type="RefSeq" id="WP_212772274.1">
    <property type="nucleotide sequence ID" value="NZ_AP024601.1"/>
</dbReference>
<dbReference type="Proteomes" id="UP000677436">
    <property type="component" value="Chromosome"/>
</dbReference>
<dbReference type="KEGG" id="pabs:JIR001_16330"/>
<evidence type="ECO:0000256" key="1">
    <source>
        <dbReference type="SAM" id="SignalP"/>
    </source>
</evidence>
<dbReference type="AlphaFoldDB" id="A0A8D5UH67"/>
<evidence type="ECO:0000313" key="2">
    <source>
        <dbReference type="EMBL" id="BCU81850.1"/>
    </source>
</evidence>
<evidence type="ECO:0000313" key="3">
    <source>
        <dbReference type="Proteomes" id="UP000677436"/>
    </source>
</evidence>
<accession>A0A8D5UH67</accession>
<evidence type="ECO:0008006" key="4">
    <source>
        <dbReference type="Google" id="ProtNLM"/>
    </source>
</evidence>